<dbReference type="STRING" id="1459636.NTE_03426"/>
<accession>A0A075N1X4</accession>
<name>A0A075N1X4_9ARCH</name>
<dbReference type="EMBL" id="CP007174">
    <property type="protein sequence ID" value="AIF85454.1"/>
    <property type="molecule type" value="Genomic_DNA"/>
</dbReference>
<dbReference type="Proteomes" id="UP000028194">
    <property type="component" value="Chromosome"/>
</dbReference>
<protein>
    <submittedName>
        <fullName evidence="1">Uncharacterized protein</fullName>
    </submittedName>
</protein>
<dbReference type="HOGENOM" id="CLU_2490280_0_0_2"/>
<dbReference type="AlphaFoldDB" id="A0A075N1X4"/>
<evidence type="ECO:0000313" key="2">
    <source>
        <dbReference type="Proteomes" id="UP000028194"/>
    </source>
</evidence>
<sequence length="86" mass="9428">MLSSTGWSFYARKTTSTGFITQQQYTVGSPCDSASNQMRLRISYDVSTQSWVVSFTHATGALNSKSFPAEARPYSQGLMGTTMEPT</sequence>
<evidence type="ECO:0000313" key="1">
    <source>
        <dbReference type="EMBL" id="AIF85454.1"/>
    </source>
</evidence>
<dbReference type="KEGG" id="nev:NTE_03426"/>
<proteinExistence type="predicted"/>
<gene>
    <name evidence="1" type="ORF">NTE_03426</name>
</gene>
<reference evidence="1 2" key="1">
    <citation type="journal article" date="2014" name="PLoS ONE">
        <title>Genome Sequence of Candidatus Nitrososphaera evergladensis from Group I.1b Enriched from Everglades Soil Reveals Novel Genomic Features of the Ammonia-Oxidizing Archaea.</title>
        <authorList>
            <person name="Zhalnina K.V."/>
            <person name="Dias R."/>
            <person name="Leonard M.T."/>
            <person name="Dorr de Quadros P."/>
            <person name="Camargo F.A."/>
            <person name="Drew J.C."/>
            <person name="Farmerie W.G."/>
            <person name="Daroub S.H."/>
            <person name="Triplett E.W."/>
        </authorList>
    </citation>
    <scope>NUCLEOTIDE SEQUENCE [LARGE SCALE GENOMIC DNA]</scope>
    <source>
        <strain evidence="1 2">SR1</strain>
    </source>
</reference>
<organism evidence="1 2">
    <name type="scientific">Candidatus Nitrososphaera evergladensis SR1</name>
    <dbReference type="NCBI Taxonomy" id="1459636"/>
    <lineage>
        <taxon>Archaea</taxon>
        <taxon>Nitrososphaerota</taxon>
        <taxon>Nitrososphaeria</taxon>
        <taxon>Nitrososphaerales</taxon>
        <taxon>Nitrososphaeraceae</taxon>
        <taxon>Nitrososphaera</taxon>
    </lineage>
</organism>
<keyword evidence="2" id="KW-1185">Reference proteome</keyword>